<dbReference type="GO" id="GO:0006310">
    <property type="term" value="P:DNA recombination"/>
    <property type="evidence" value="ECO:0007669"/>
    <property type="project" value="UniProtKB-KW"/>
</dbReference>
<keyword evidence="4" id="KW-0479">Metal-binding</keyword>
<evidence type="ECO:0000256" key="4">
    <source>
        <dbReference type="ARBA" id="ARBA00022723"/>
    </source>
</evidence>
<comment type="similarity">
    <text evidence="1">In the C-terminal section; belongs to the transposase 35 family.</text>
</comment>
<comment type="caution">
    <text evidence="11">The sequence shown here is derived from an EMBL/GenBank/DDBJ whole genome shotgun (WGS) entry which is preliminary data.</text>
</comment>
<evidence type="ECO:0000256" key="1">
    <source>
        <dbReference type="ARBA" id="ARBA00008761"/>
    </source>
</evidence>
<accession>A0A415C2N4</accession>
<dbReference type="Pfam" id="PF01385">
    <property type="entry name" value="OrfB_IS605"/>
    <property type="match status" value="1"/>
</dbReference>
<dbReference type="EMBL" id="QRLR01000006">
    <property type="protein sequence ID" value="RHJ21990.1"/>
    <property type="molecule type" value="Genomic_DNA"/>
</dbReference>
<dbReference type="GO" id="GO:0032196">
    <property type="term" value="P:transposition"/>
    <property type="evidence" value="ECO:0007669"/>
    <property type="project" value="UniProtKB-KW"/>
</dbReference>
<evidence type="ECO:0000256" key="7">
    <source>
        <dbReference type="ARBA" id="ARBA00023172"/>
    </source>
</evidence>
<dbReference type="Proteomes" id="UP000283727">
    <property type="component" value="Unassembled WGS sequence"/>
</dbReference>
<evidence type="ECO:0000259" key="10">
    <source>
        <dbReference type="Pfam" id="PF12323"/>
    </source>
</evidence>
<comment type="similarity">
    <text evidence="2">In the N-terminal section; belongs to the transposase 2 family.</text>
</comment>
<keyword evidence="6" id="KW-0238">DNA-binding</keyword>
<evidence type="ECO:0000256" key="2">
    <source>
        <dbReference type="ARBA" id="ARBA00011044"/>
    </source>
</evidence>
<protein>
    <submittedName>
        <fullName evidence="11">Transposase</fullName>
    </submittedName>
</protein>
<proteinExistence type="inferred from homology"/>
<dbReference type="AlphaFoldDB" id="A0A415C2N4"/>
<dbReference type="InterPro" id="IPR001959">
    <property type="entry name" value="Transposase"/>
</dbReference>
<dbReference type="PANTHER" id="PTHR30405:SF25">
    <property type="entry name" value="RNA-GUIDED DNA ENDONUCLEASE INSQ-RELATED"/>
    <property type="match status" value="1"/>
</dbReference>
<keyword evidence="3" id="KW-0815">Transposition</keyword>
<evidence type="ECO:0000313" key="11">
    <source>
        <dbReference type="EMBL" id="RHJ21990.1"/>
    </source>
</evidence>
<dbReference type="PANTHER" id="PTHR30405">
    <property type="entry name" value="TRANSPOSASE"/>
    <property type="match status" value="1"/>
</dbReference>
<evidence type="ECO:0000256" key="5">
    <source>
        <dbReference type="ARBA" id="ARBA00022833"/>
    </source>
</evidence>
<organism evidence="11 12">
    <name type="scientific">Bifidobacterium bifidum</name>
    <dbReference type="NCBI Taxonomy" id="1681"/>
    <lineage>
        <taxon>Bacteria</taxon>
        <taxon>Bacillati</taxon>
        <taxon>Actinomycetota</taxon>
        <taxon>Actinomycetes</taxon>
        <taxon>Bifidobacteriales</taxon>
        <taxon>Bifidobacteriaceae</taxon>
        <taxon>Bifidobacterium</taxon>
    </lineage>
</organism>
<evidence type="ECO:0000313" key="12">
    <source>
        <dbReference type="Proteomes" id="UP000283727"/>
    </source>
</evidence>
<dbReference type="InterPro" id="IPR010095">
    <property type="entry name" value="Cas12f1-like_TNB"/>
</dbReference>
<dbReference type="InterPro" id="IPR021027">
    <property type="entry name" value="Transposase_put_HTH"/>
</dbReference>
<gene>
    <name evidence="11" type="ORF">DW137_09145</name>
</gene>
<dbReference type="Pfam" id="PF07282">
    <property type="entry name" value="Cas12f1-like_TNB"/>
    <property type="match status" value="1"/>
</dbReference>
<dbReference type="GO" id="GO:0003677">
    <property type="term" value="F:DNA binding"/>
    <property type="evidence" value="ECO:0007669"/>
    <property type="project" value="UniProtKB-KW"/>
</dbReference>
<dbReference type="InterPro" id="IPR051399">
    <property type="entry name" value="RNA-guided_DNA_endo/Transpos"/>
</dbReference>
<dbReference type="NCBIfam" id="NF040570">
    <property type="entry name" value="guided_TnpB"/>
    <property type="match status" value="1"/>
</dbReference>
<feature type="domain" description="Probable transposase IS891/IS1136/IS1341" evidence="8">
    <location>
        <begin position="165"/>
        <end position="279"/>
    </location>
</feature>
<keyword evidence="7" id="KW-0233">DNA recombination</keyword>
<feature type="domain" description="Transposase putative helix-turn-helix" evidence="10">
    <location>
        <begin position="4"/>
        <end position="44"/>
    </location>
</feature>
<evidence type="ECO:0000259" key="8">
    <source>
        <dbReference type="Pfam" id="PF01385"/>
    </source>
</evidence>
<keyword evidence="5" id="KW-0862">Zinc</keyword>
<feature type="domain" description="Cas12f1-like TNB" evidence="9">
    <location>
        <begin position="291"/>
        <end position="352"/>
    </location>
</feature>
<dbReference type="RefSeq" id="WP_117827991.1">
    <property type="nucleotide sequence ID" value="NZ_JAQECX010000005.1"/>
</dbReference>
<dbReference type="Pfam" id="PF12323">
    <property type="entry name" value="HTH_OrfB_IS605"/>
    <property type="match status" value="1"/>
</dbReference>
<evidence type="ECO:0000259" key="9">
    <source>
        <dbReference type="Pfam" id="PF07282"/>
    </source>
</evidence>
<name>A0A415C2N4_BIFBI</name>
<evidence type="ECO:0000256" key="3">
    <source>
        <dbReference type="ARBA" id="ARBA00022578"/>
    </source>
</evidence>
<dbReference type="GO" id="GO:0046872">
    <property type="term" value="F:metal ion binding"/>
    <property type="evidence" value="ECO:0007669"/>
    <property type="project" value="UniProtKB-KW"/>
</dbReference>
<sequence>MAIMRRAFKTRLNVNNKTGNMLARWCGISRLAYNTCLMKWNMDYRDGVAKHNYYSIKKWFNSVKYERFPFIKECSKWVPEAAIKDLQNGFTNLFQQRGNHPKLHRKGRNDSFRIDGSVVKIDGRTVRLPKKLTIRMMERIPHERRITKINNITVSHKADLWFISVNYETDMSVCENQATGVVGIDLGVKTLAVCSDGLTVENPRVLRKRERRKKHLQRIVARRRKGSKNRRKSVARLARYEYHTACKRRDWLHKATRTIADENAVCFMEDLNVNGMLKNHRLAKSISDGSFNEFTRQLSYKTQVRNIDRWYPSSQICSRCGMRKPMPLSERTYECERCGLTLDRDLNAALNILHVGIANYPELMPAEGDNHLNTIGATDAATAPCETGIDHQKTA</sequence>
<evidence type="ECO:0000256" key="6">
    <source>
        <dbReference type="ARBA" id="ARBA00023125"/>
    </source>
</evidence>
<reference evidence="11 12" key="1">
    <citation type="submission" date="2018-08" db="EMBL/GenBank/DDBJ databases">
        <title>A genome reference for cultivated species of the human gut microbiota.</title>
        <authorList>
            <person name="Zou Y."/>
            <person name="Xue W."/>
            <person name="Luo G."/>
        </authorList>
    </citation>
    <scope>NUCLEOTIDE SEQUENCE [LARGE SCALE GENOMIC DNA]</scope>
    <source>
        <strain evidence="11 12">AM12-10</strain>
    </source>
</reference>